<evidence type="ECO:0008006" key="3">
    <source>
        <dbReference type="Google" id="ProtNLM"/>
    </source>
</evidence>
<dbReference type="Proteomes" id="UP000478052">
    <property type="component" value="Unassembled WGS sequence"/>
</dbReference>
<protein>
    <recommendedName>
        <fullName evidence="3">MULE domain-containing protein</fullName>
    </recommendedName>
</protein>
<reference evidence="1 2" key="1">
    <citation type="submission" date="2019-08" db="EMBL/GenBank/DDBJ databases">
        <title>Whole genome of Aphis craccivora.</title>
        <authorList>
            <person name="Voronova N.V."/>
            <person name="Shulinski R.S."/>
            <person name="Bandarenka Y.V."/>
            <person name="Zhorov D.G."/>
            <person name="Warner D."/>
        </authorList>
    </citation>
    <scope>NUCLEOTIDE SEQUENCE [LARGE SCALE GENOMIC DNA]</scope>
    <source>
        <strain evidence="1">180601</strain>
        <tissue evidence="1">Whole Body</tissue>
    </source>
</reference>
<evidence type="ECO:0000313" key="2">
    <source>
        <dbReference type="Proteomes" id="UP000478052"/>
    </source>
</evidence>
<sequence>MQWKLAFKENLLQYFDENYVGEQHYHCLYQNHGTAISLTTLPTNPHRTNNACEGWNNRFSHLVGIKHPSIWKLLTKMCQEVGIDKARMALAEVGEINQKKTKAGKKVERFDEDESKNIPNFLKQIGQNIRKRSFY</sequence>
<evidence type="ECO:0000313" key="1">
    <source>
        <dbReference type="EMBL" id="KAF0753121.1"/>
    </source>
</evidence>
<dbReference type="AlphaFoldDB" id="A0A6G0YC15"/>
<accession>A0A6G0YC15</accession>
<keyword evidence="2" id="KW-1185">Reference proteome</keyword>
<proteinExistence type="predicted"/>
<name>A0A6G0YC15_APHCR</name>
<dbReference type="OrthoDB" id="6621495at2759"/>
<organism evidence="1 2">
    <name type="scientific">Aphis craccivora</name>
    <name type="common">Cowpea aphid</name>
    <dbReference type="NCBI Taxonomy" id="307492"/>
    <lineage>
        <taxon>Eukaryota</taxon>
        <taxon>Metazoa</taxon>
        <taxon>Ecdysozoa</taxon>
        <taxon>Arthropoda</taxon>
        <taxon>Hexapoda</taxon>
        <taxon>Insecta</taxon>
        <taxon>Pterygota</taxon>
        <taxon>Neoptera</taxon>
        <taxon>Paraneoptera</taxon>
        <taxon>Hemiptera</taxon>
        <taxon>Sternorrhyncha</taxon>
        <taxon>Aphidomorpha</taxon>
        <taxon>Aphidoidea</taxon>
        <taxon>Aphididae</taxon>
        <taxon>Aphidini</taxon>
        <taxon>Aphis</taxon>
        <taxon>Aphis</taxon>
    </lineage>
</organism>
<gene>
    <name evidence="1" type="ORF">FWK35_00025243</name>
</gene>
<dbReference type="EMBL" id="VUJU01004828">
    <property type="protein sequence ID" value="KAF0753121.1"/>
    <property type="molecule type" value="Genomic_DNA"/>
</dbReference>
<comment type="caution">
    <text evidence="1">The sequence shown here is derived from an EMBL/GenBank/DDBJ whole genome shotgun (WGS) entry which is preliminary data.</text>
</comment>